<dbReference type="PROSITE" id="PS50088">
    <property type="entry name" value="ANK_REPEAT"/>
    <property type="match status" value="2"/>
</dbReference>
<dbReference type="Gene3D" id="1.25.40.20">
    <property type="entry name" value="Ankyrin repeat-containing domain"/>
    <property type="match status" value="2"/>
</dbReference>
<reference evidence="4 5" key="1">
    <citation type="journal article" date="2013" name="PLoS Genet.">
        <title>Genomic mechanisms accounting for the adaptation to parasitism in nematode-trapping fungi.</title>
        <authorList>
            <person name="Meerupati T."/>
            <person name="Andersson K.M."/>
            <person name="Friman E."/>
            <person name="Kumar D."/>
            <person name="Tunlid A."/>
            <person name="Ahren D."/>
        </authorList>
    </citation>
    <scope>NUCLEOTIDE SEQUENCE [LARGE SCALE GENOMIC DNA]</scope>
    <source>
        <strain evidence="4 5">CBS 200.50</strain>
    </source>
</reference>
<proteinExistence type="predicted"/>
<evidence type="ECO:0000313" key="5">
    <source>
        <dbReference type="Proteomes" id="UP000015100"/>
    </source>
</evidence>
<sequence>MAIFLGDFEFIQVSFNTSIGFEASSDALLHEKSLSRQFLLIWVFSQPVQSVEILEFFIAKGLDLYQTSSFGDIKTVLNKVSSFENLKGMYETSSSSIRYRAPILPDFEILGRILEEYYYCKDHHLSALEIAILFTEPLKLKILHEHIREPPDIGKCLVLAASSHKPWEMLDCISETFRKSNQDLLHTVIQTKAFTITFIFEHGSGRLVKILPLYTSLLKDPSDQADMDLCYLLKSTDIGQQIYFDLFDALFNIPGLKQSTQRLLFEAFTKQLTFKVEPCEISGTVNFMLNSFELQFAVNNLSEYAAKFGFEFLIPSEFKLSLLEECFREIAGRSCCTHCKTQFLESRRNINIKGPFEALLMSHEQQQLARGANQIKLLLSYGMLNVVCIEPIGEQFITRVESIISSGYDINSRSPDGWSILFHSALYQNWSFNILKKLVRKGISVSSFRYPQPSPIIMAINMRNTEALEFILENGGESIINIAGIMHFDHKRAVERMGIVLLITPLMLACRKGDIQIVTLLLVKGANVNMLLPDIKKQPRTALEEACYHGRLDIVALLLNNGANRVAAALDLTPPHFHQIKKLLRRHM</sequence>
<dbReference type="PANTHER" id="PTHR24126">
    <property type="entry name" value="ANKYRIN REPEAT, PH AND SEC7 DOMAIN CONTAINING PROTEIN SECG-RELATED"/>
    <property type="match status" value="1"/>
</dbReference>
<evidence type="ECO:0000256" key="3">
    <source>
        <dbReference type="PROSITE-ProRule" id="PRU00023"/>
    </source>
</evidence>
<dbReference type="STRING" id="1284197.S8AFP3"/>
<reference evidence="5" key="2">
    <citation type="submission" date="2013-04" db="EMBL/GenBank/DDBJ databases">
        <title>Genomic mechanisms accounting for the adaptation to parasitism in nematode-trapping fungi.</title>
        <authorList>
            <person name="Ahren D.G."/>
        </authorList>
    </citation>
    <scope>NUCLEOTIDE SEQUENCE [LARGE SCALE GENOMIC DNA]</scope>
    <source>
        <strain evidence="5">CBS 200.50</strain>
    </source>
</reference>
<evidence type="ECO:0000256" key="2">
    <source>
        <dbReference type="ARBA" id="ARBA00023043"/>
    </source>
</evidence>
<dbReference type="InterPro" id="IPR002110">
    <property type="entry name" value="Ankyrin_rpt"/>
</dbReference>
<protein>
    <submittedName>
        <fullName evidence="4">Uncharacterized protein</fullName>
    </submittedName>
</protein>
<dbReference type="OrthoDB" id="539213at2759"/>
<evidence type="ECO:0000313" key="4">
    <source>
        <dbReference type="EMBL" id="EPS39976.1"/>
    </source>
</evidence>
<name>S8AFP3_DACHA</name>
<feature type="repeat" description="ANK" evidence="3">
    <location>
        <begin position="504"/>
        <end position="533"/>
    </location>
</feature>
<dbReference type="EMBL" id="AQGS01000443">
    <property type="protein sequence ID" value="EPS39976.1"/>
    <property type="molecule type" value="Genomic_DNA"/>
</dbReference>
<dbReference type="SUPFAM" id="SSF48403">
    <property type="entry name" value="Ankyrin repeat"/>
    <property type="match status" value="1"/>
</dbReference>
<dbReference type="InterPro" id="IPR036770">
    <property type="entry name" value="Ankyrin_rpt-contain_sf"/>
</dbReference>
<feature type="repeat" description="ANK" evidence="3">
    <location>
        <begin position="538"/>
        <end position="564"/>
    </location>
</feature>
<dbReference type="PROSITE" id="PS50297">
    <property type="entry name" value="ANK_REP_REGION"/>
    <property type="match status" value="2"/>
</dbReference>
<keyword evidence="5" id="KW-1185">Reference proteome</keyword>
<organism evidence="4 5">
    <name type="scientific">Dactylellina haptotyla (strain CBS 200.50)</name>
    <name type="common">Nematode-trapping fungus</name>
    <name type="synonym">Monacrosporium haptotylum</name>
    <dbReference type="NCBI Taxonomy" id="1284197"/>
    <lineage>
        <taxon>Eukaryota</taxon>
        <taxon>Fungi</taxon>
        <taxon>Dikarya</taxon>
        <taxon>Ascomycota</taxon>
        <taxon>Pezizomycotina</taxon>
        <taxon>Orbiliomycetes</taxon>
        <taxon>Orbiliales</taxon>
        <taxon>Orbiliaceae</taxon>
        <taxon>Dactylellina</taxon>
    </lineage>
</organism>
<evidence type="ECO:0000256" key="1">
    <source>
        <dbReference type="ARBA" id="ARBA00022737"/>
    </source>
</evidence>
<accession>S8AFP3</accession>
<comment type="caution">
    <text evidence="4">The sequence shown here is derived from an EMBL/GenBank/DDBJ whole genome shotgun (WGS) entry which is preliminary data.</text>
</comment>
<dbReference type="AlphaFoldDB" id="S8AFP3"/>
<keyword evidence="1" id="KW-0677">Repeat</keyword>
<dbReference type="HOGENOM" id="CLU_463812_0_0_1"/>
<dbReference type="SMART" id="SM00248">
    <property type="entry name" value="ANK"/>
    <property type="match status" value="4"/>
</dbReference>
<keyword evidence="2 3" id="KW-0040">ANK repeat</keyword>
<dbReference type="Pfam" id="PF12796">
    <property type="entry name" value="Ank_2"/>
    <property type="match status" value="1"/>
</dbReference>
<dbReference type="Proteomes" id="UP000015100">
    <property type="component" value="Unassembled WGS sequence"/>
</dbReference>
<gene>
    <name evidence="4" type="ORF">H072_6384</name>
</gene>